<evidence type="ECO:0000256" key="1">
    <source>
        <dbReference type="SAM" id="Phobius"/>
    </source>
</evidence>
<dbReference type="EMBL" id="LNIX01000005">
    <property type="protein sequence ID" value="OXA54557.1"/>
    <property type="molecule type" value="Genomic_DNA"/>
</dbReference>
<dbReference type="Gene3D" id="1.10.287.70">
    <property type="match status" value="1"/>
</dbReference>
<organism evidence="2 3">
    <name type="scientific">Folsomia candida</name>
    <name type="common">Springtail</name>
    <dbReference type="NCBI Taxonomy" id="158441"/>
    <lineage>
        <taxon>Eukaryota</taxon>
        <taxon>Metazoa</taxon>
        <taxon>Ecdysozoa</taxon>
        <taxon>Arthropoda</taxon>
        <taxon>Hexapoda</taxon>
        <taxon>Collembola</taxon>
        <taxon>Entomobryomorpha</taxon>
        <taxon>Isotomoidea</taxon>
        <taxon>Isotomidae</taxon>
        <taxon>Proisotominae</taxon>
        <taxon>Folsomia</taxon>
    </lineage>
</organism>
<proteinExistence type="predicted"/>
<name>A0A226EC05_FOLCA</name>
<dbReference type="Proteomes" id="UP000198287">
    <property type="component" value="Unassembled WGS sequence"/>
</dbReference>
<evidence type="ECO:0000313" key="2">
    <source>
        <dbReference type="EMBL" id="OXA54557.1"/>
    </source>
</evidence>
<sequence>MSCFNFLSCYEEKYISFEFYLTPFKPDLWGTLLIFLGMLITLLMAFKWIYFPDNGTSYSSMWLLFIAMLLDDTPYVPKRLERSQFYRIIFSAWGPVALLLMNCYSSLIISELNAPLRGATPEFLEDLVCEKSILTRQTRFLVNITSTDLAKILARKPRNLSLSWDDPGCFRFLMAQNYKYERMPMLAYALVDIRKEIQLKLHHVDRVGGVAQMGRSQLAEFLLLSDKHSIYPRRLASVFLKNRRRAMEMYQGYAEKEIALCEKSVLIGERTNVDKEFVYLSGKYPRKKFYKGIDDFRSGLRAWSFKGSGGSKVPRNFAAILESGIYEGWKSKWLEGDLPGGVGQSPMGKS</sequence>
<keyword evidence="1" id="KW-0472">Membrane</keyword>
<dbReference type="AlphaFoldDB" id="A0A226EC05"/>
<keyword evidence="1" id="KW-1133">Transmembrane helix</keyword>
<feature type="transmembrane region" description="Helical" evidence="1">
    <location>
        <begin position="28"/>
        <end position="51"/>
    </location>
</feature>
<gene>
    <name evidence="2" type="ORF">Fcan01_10411</name>
</gene>
<evidence type="ECO:0000313" key="3">
    <source>
        <dbReference type="Proteomes" id="UP000198287"/>
    </source>
</evidence>
<keyword evidence="1" id="KW-0812">Transmembrane</keyword>
<feature type="transmembrane region" description="Helical" evidence="1">
    <location>
        <begin position="88"/>
        <end position="109"/>
    </location>
</feature>
<keyword evidence="3" id="KW-1185">Reference proteome</keyword>
<accession>A0A226EC05</accession>
<reference evidence="2 3" key="1">
    <citation type="submission" date="2015-12" db="EMBL/GenBank/DDBJ databases">
        <title>The genome of Folsomia candida.</title>
        <authorList>
            <person name="Faddeeva A."/>
            <person name="Derks M.F."/>
            <person name="Anvar Y."/>
            <person name="Smit S."/>
            <person name="Van Straalen N."/>
            <person name="Roelofs D."/>
        </authorList>
    </citation>
    <scope>NUCLEOTIDE SEQUENCE [LARGE SCALE GENOMIC DNA]</scope>
    <source>
        <strain evidence="2 3">VU population</strain>
        <tissue evidence="2">Whole body</tissue>
    </source>
</reference>
<comment type="caution">
    <text evidence="2">The sequence shown here is derived from an EMBL/GenBank/DDBJ whole genome shotgun (WGS) entry which is preliminary data.</text>
</comment>
<protein>
    <submittedName>
        <fullName evidence="2">Uncharacterized protein</fullName>
    </submittedName>
</protein>